<keyword evidence="3" id="KW-1185">Reference proteome</keyword>
<name>A0ABT9Q072_9HYPH</name>
<evidence type="ECO:0000313" key="3">
    <source>
        <dbReference type="Proteomes" id="UP001241472"/>
    </source>
</evidence>
<dbReference type="Proteomes" id="UP001241472">
    <property type="component" value="Unassembled WGS sequence"/>
</dbReference>
<dbReference type="SUPFAM" id="SSF53474">
    <property type="entry name" value="alpha/beta-Hydrolases"/>
    <property type="match status" value="1"/>
</dbReference>
<sequence length="242" mass="26177">MAAKGSGPNLSPVNTIVLLPGLDGTGLLLGDFARALEMDFKVMTIGYPPEIPMGYDDLMAFIRPQLPDTSYIIVGESFSGPLALQLALEADERLQGVVLGASFARVDIRAKWLLKILVRAVSPRLVPMRLLKWMLLGKSATPTIEQQLSGALCTVSASVLSRRANVALTVDMTEQGHRITRPVLYLRATQDRLISRAAGADVGRIAQRLTIEDISAPHFLFQVAPDECAAAIQKFAGSIDRP</sequence>
<feature type="domain" description="Serine aminopeptidase S33" evidence="1">
    <location>
        <begin position="56"/>
        <end position="204"/>
    </location>
</feature>
<organism evidence="2 3">
    <name type="scientific">Neorhizobium huautlense</name>
    <dbReference type="NCBI Taxonomy" id="67774"/>
    <lineage>
        <taxon>Bacteria</taxon>
        <taxon>Pseudomonadati</taxon>
        <taxon>Pseudomonadota</taxon>
        <taxon>Alphaproteobacteria</taxon>
        <taxon>Hyphomicrobiales</taxon>
        <taxon>Rhizobiaceae</taxon>
        <taxon>Rhizobium/Agrobacterium group</taxon>
        <taxon>Neorhizobium</taxon>
    </lineage>
</organism>
<evidence type="ECO:0000259" key="1">
    <source>
        <dbReference type="Pfam" id="PF12146"/>
    </source>
</evidence>
<gene>
    <name evidence="2" type="ORF">J2T09_004911</name>
</gene>
<dbReference type="Gene3D" id="3.40.50.1820">
    <property type="entry name" value="alpha/beta hydrolase"/>
    <property type="match status" value="1"/>
</dbReference>
<dbReference type="InterPro" id="IPR022742">
    <property type="entry name" value="Hydrolase_4"/>
</dbReference>
<protein>
    <submittedName>
        <fullName evidence="2">Pimeloyl-ACP methyl ester carboxylesterase</fullName>
    </submittedName>
</protein>
<comment type="caution">
    <text evidence="2">The sequence shown here is derived from an EMBL/GenBank/DDBJ whole genome shotgun (WGS) entry which is preliminary data.</text>
</comment>
<reference evidence="2 3" key="1">
    <citation type="submission" date="2023-07" db="EMBL/GenBank/DDBJ databases">
        <title>Sorghum-associated microbial communities from plants grown in Nebraska, USA.</title>
        <authorList>
            <person name="Schachtman D."/>
        </authorList>
    </citation>
    <scope>NUCLEOTIDE SEQUENCE [LARGE SCALE GENOMIC DNA]</scope>
    <source>
        <strain evidence="2 3">DS1307</strain>
    </source>
</reference>
<dbReference type="InterPro" id="IPR029058">
    <property type="entry name" value="AB_hydrolase_fold"/>
</dbReference>
<dbReference type="Pfam" id="PF12146">
    <property type="entry name" value="Hydrolase_4"/>
    <property type="match status" value="1"/>
</dbReference>
<accession>A0ABT9Q072</accession>
<evidence type="ECO:0000313" key="2">
    <source>
        <dbReference type="EMBL" id="MDP9840131.1"/>
    </source>
</evidence>
<dbReference type="EMBL" id="JAUSRF010000022">
    <property type="protein sequence ID" value="MDP9840131.1"/>
    <property type="molecule type" value="Genomic_DNA"/>
</dbReference>
<dbReference type="RefSeq" id="WP_306839437.1">
    <property type="nucleotide sequence ID" value="NZ_JAUSRF010000022.1"/>
</dbReference>
<proteinExistence type="predicted"/>